<gene>
    <name evidence="1" type="ORF">S01H4_38557</name>
</gene>
<comment type="caution">
    <text evidence="1">The sequence shown here is derived from an EMBL/GenBank/DDBJ whole genome shotgun (WGS) entry which is preliminary data.</text>
</comment>
<dbReference type="AlphaFoldDB" id="X1C814"/>
<reference evidence="1" key="1">
    <citation type="journal article" date="2014" name="Front. Microbiol.">
        <title>High frequency of phylogenetically diverse reductive dehalogenase-homologous genes in deep subseafloor sedimentary metagenomes.</title>
        <authorList>
            <person name="Kawai M."/>
            <person name="Futagami T."/>
            <person name="Toyoda A."/>
            <person name="Takaki Y."/>
            <person name="Nishi S."/>
            <person name="Hori S."/>
            <person name="Arai W."/>
            <person name="Tsubouchi T."/>
            <person name="Morono Y."/>
            <person name="Uchiyama I."/>
            <person name="Ito T."/>
            <person name="Fujiyama A."/>
            <person name="Inagaki F."/>
            <person name="Takami H."/>
        </authorList>
    </citation>
    <scope>NUCLEOTIDE SEQUENCE</scope>
    <source>
        <strain evidence="1">Expedition CK06-06</strain>
    </source>
</reference>
<organism evidence="1">
    <name type="scientific">marine sediment metagenome</name>
    <dbReference type="NCBI Taxonomy" id="412755"/>
    <lineage>
        <taxon>unclassified sequences</taxon>
        <taxon>metagenomes</taxon>
        <taxon>ecological metagenomes</taxon>
    </lineage>
</organism>
<evidence type="ECO:0000313" key="1">
    <source>
        <dbReference type="EMBL" id="GAG92533.1"/>
    </source>
</evidence>
<feature type="non-terminal residue" evidence="1">
    <location>
        <position position="1"/>
    </location>
</feature>
<sequence length="32" mass="3439">PAKGIGRNCIILPKVTNTPVINSEFVRSSRNG</sequence>
<name>X1C814_9ZZZZ</name>
<proteinExistence type="predicted"/>
<dbReference type="EMBL" id="BART01020806">
    <property type="protein sequence ID" value="GAG92533.1"/>
    <property type="molecule type" value="Genomic_DNA"/>
</dbReference>
<accession>X1C814</accession>
<protein>
    <submittedName>
        <fullName evidence="1">Uncharacterized protein</fullName>
    </submittedName>
</protein>